<dbReference type="Proteomes" id="UP000321938">
    <property type="component" value="Unassembled WGS sequence"/>
</dbReference>
<evidence type="ECO:0000256" key="1">
    <source>
        <dbReference type="SAM" id="Coils"/>
    </source>
</evidence>
<reference evidence="3 4" key="1">
    <citation type="submission" date="2019-08" db="EMBL/GenBank/DDBJ databases">
        <title>Genome of Psychroserpens burtonensis ACAM 167.</title>
        <authorList>
            <person name="Bowman J.P."/>
        </authorList>
    </citation>
    <scope>NUCLEOTIDE SEQUENCE [LARGE SCALE GENOMIC DNA]</scope>
    <source>
        <strain evidence="3 4">ACAM 167</strain>
    </source>
</reference>
<organism evidence="3 4">
    <name type="scientific">Psychroserpens burtonensis</name>
    <dbReference type="NCBI Taxonomy" id="49278"/>
    <lineage>
        <taxon>Bacteria</taxon>
        <taxon>Pseudomonadati</taxon>
        <taxon>Bacteroidota</taxon>
        <taxon>Flavobacteriia</taxon>
        <taxon>Flavobacteriales</taxon>
        <taxon>Flavobacteriaceae</taxon>
        <taxon>Psychroserpens</taxon>
    </lineage>
</organism>
<evidence type="ECO:0000313" key="4">
    <source>
        <dbReference type="Proteomes" id="UP000321938"/>
    </source>
</evidence>
<proteinExistence type="predicted"/>
<gene>
    <name evidence="3" type="ORF">ES692_04940</name>
</gene>
<keyword evidence="2" id="KW-0472">Membrane</keyword>
<dbReference type="OrthoDB" id="821805at2"/>
<dbReference type="Pfam" id="PF19578">
    <property type="entry name" value="DUF6090"/>
    <property type="match status" value="1"/>
</dbReference>
<evidence type="ECO:0000256" key="2">
    <source>
        <dbReference type="SAM" id="Phobius"/>
    </source>
</evidence>
<dbReference type="AlphaFoldDB" id="A0A5C7B8V0"/>
<keyword evidence="4" id="KW-1185">Reference proteome</keyword>
<dbReference type="InterPro" id="IPR045749">
    <property type="entry name" value="DUF6090"/>
</dbReference>
<sequence length="259" mass="30124">MIKFFRKIRYNLMETGKTGKPALPAGRYFKYAIGEIILVVIGILIALAINNWNQNRIKIVQERDDLENLKEEIQTNIVDFKSLDSLYATFEKKTAYGLKLFNDNPNVEDFIQIDTLIVTQLKVFPLTSSTYDEMLNTGKFYNLKNKTLKTKITRFYAEANNYSLAFIQINNSVINIANLPDLFRYGLLRDRLKTKPIHIKDIDTTWVHNVNAPTYLAFYKSANYIQGFSNTSRRELMARQILVCKELVKLIDSELERKI</sequence>
<comment type="caution">
    <text evidence="3">The sequence shown here is derived from an EMBL/GenBank/DDBJ whole genome shotgun (WGS) entry which is preliminary data.</text>
</comment>
<accession>A0A5C7B8V0</accession>
<keyword evidence="1" id="KW-0175">Coiled coil</keyword>
<dbReference type="EMBL" id="VOSB01000006">
    <property type="protein sequence ID" value="TXE18800.1"/>
    <property type="molecule type" value="Genomic_DNA"/>
</dbReference>
<keyword evidence="2" id="KW-1133">Transmembrane helix</keyword>
<feature type="transmembrane region" description="Helical" evidence="2">
    <location>
        <begin position="28"/>
        <end position="49"/>
    </location>
</feature>
<keyword evidence="2" id="KW-0812">Transmembrane</keyword>
<dbReference type="STRING" id="1123037.GCA_000425305_02761"/>
<feature type="coiled-coil region" evidence="1">
    <location>
        <begin position="49"/>
        <end position="83"/>
    </location>
</feature>
<name>A0A5C7B8V0_9FLAO</name>
<protein>
    <submittedName>
        <fullName evidence="3">Uncharacterized protein</fullName>
    </submittedName>
</protein>
<evidence type="ECO:0000313" key="3">
    <source>
        <dbReference type="EMBL" id="TXE18800.1"/>
    </source>
</evidence>